<dbReference type="InterPro" id="IPR050921">
    <property type="entry name" value="T4SS_GSP_E_ATPase"/>
</dbReference>
<dbReference type="RefSeq" id="WP_083287262.1">
    <property type="nucleotide sequence ID" value="NZ_CP033019.1"/>
</dbReference>
<dbReference type="Proteomes" id="UP000279594">
    <property type="component" value="Chromosome"/>
</dbReference>
<protein>
    <submittedName>
        <fullName evidence="3">CpaF family protein</fullName>
    </submittedName>
</protein>
<dbReference type="InterPro" id="IPR027417">
    <property type="entry name" value="P-loop_NTPase"/>
</dbReference>
<dbReference type="EMBL" id="CP033019">
    <property type="protein sequence ID" value="AYM79190.1"/>
    <property type="molecule type" value="Genomic_DNA"/>
</dbReference>
<dbReference type="Pfam" id="PF00437">
    <property type="entry name" value="T2SSE"/>
    <property type="match status" value="1"/>
</dbReference>
<dbReference type="CDD" id="cd01130">
    <property type="entry name" value="VirB11-like_ATPase"/>
    <property type="match status" value="1"/>
</dbReference>
<keyword evidence="4" id="KW-1185">Reference proteome</keyword>
<organism evidence="3 4">
    <name type="scientific">Janthinobacterium agaricidamnosum</name>
    <dbReference type="NCBI Taxonomy" id="55508"/>
    <lineage>
        <taxon>Bacteria</taxon>
        <taxon>Pseudomonadati</taxon>
        <taxon>Pseudomonadota</taxon>
        <taxon>Betaproteobacteria</taxon>
        <taxon>Burkholderiales</taxon>
        <taxon>Oxalobacteraceae</taxon>
        <taxon>Janthinobacterium</taxon>
    </lineage>
</organism>
<dbReference type="SUPFAM" id="SSF52540">
    <property type="entry name" value="P-loop containing nucleoside triphosphate hydrolases"/>
    <property type="match status" value="1"/>
</dbReference>
<gene>
    <name evidence="3" type="ORF">D9M09_27930</name>
</gene>
<dbReference type="GO" id="GO:0016887">
    <property type="term" value="F:ATP hydrolysis activity"/>
    <property type="evidence" value="ECO:0007669"/>
    <property type="project" value="InterPro"/>
</dbReference>
<evidence type="ECO:0000256" key="1">
    <source>
        <dbReference type="ARBA" id="ARBA00006611"/>
    </source>
</evidence>
<comment type="similarity">
    <text evidence="1">Belongs to the GSP E family.</text>
</comment>
<dbReference type="InterPro" id="IPR001482">
    <property type="entry name" value="T2SS/T4SS_dom"/>
</dbReference>
<accession>A0A3G2EH62</accession>
<evidence type="ECO:0000259" key="2">
    <source>
        <dbReference type="Pfam" id="PF00437"/>
    </source>
</evidence>
<dbReference type="Gene3D" id="3.40.50.300">
    <property type="entry name" value="P-loop containing nucleotide triphosphate hydrolases"/>
    <property type="match status" value="1"/>
</dbReference>
<reference evidence="3 4" key="1">
    <citation type="submission" date="2018-10" db="EMBL/GenBank/DDBJ databases">
        <title>Effects of UV and annual dynamics of microbial communities in freshwater RAS systems.</title>
        <authorList>
            <person name="Bekkelund A.K."/>
            <person name="Hansen B.R."/>
            <person name="Stokken H."/>
            <person name="Eriksen B.F."/>
            <person name="Kashulin N.A."/>
        </authorList>
    </citation>
    <scope>NUCLEOTIDE SEQUENCE [LARGE SCALE GENOMIC DNA]</scope>
    <source>
        <strain evidence="3 4">BHSEK</strain>
    </source>
</reference>
<dbReference type="PANTHER" id="PTHR30486">
    <property type="entry name" value="TWITCHING MOTILITY PROTEIN PILT"/>
    <property type="match status" value="1"/>
</dbReference>
<dbReference type="AlphaFoldDB" id="A0A3G2EH62"/>
<evidence type="ECO:0000313" key="3">
    <source>
        <dbReference type="EMBL" id="AYM79190.1"/>
    </source>
</evidence>
<feature type="domain" description="Bacterial type II secretion system protein E" evidence="2">
    <location>
        <begin position="93"/>
        <end position="374"/>
    </location>
</feature>
<name>A0A3G2EH62_9BURK</name>
<dbReference type="Gene3D" id="3.30.450.380">
    <property type="match status" value="1"/>
</dbReference>
<proteinExistence type="inferred from homology"/>
<dbReference type="PANTHER" id="PTHR30486:SF15">
    <property type="entry name" value="TYPE II_IV SECRETION SYSTEM ATPASE"/>
    <property type="match status" value="1"/>
</dbReference>
<sequence length="448" mass="49543">MTLRERLAANETVRPASNGQGALALHAYQELKKTMHQTILDRIDLERLKRLTAEQFKHELALLVQRVIEEERIVLNQHERHSLVLDIQHEMLGFGPLEPLLADASVSDILVNTCDKVYVERGGRLQLTDVTFHDNAHLMKIIEKIVSRVGRRVDESSPMVDARLPDGSRVNAIIPPLAVDGPILSIRRFAVQPLSIANLLDYKSLTPPMVQVLQALGQAKINILISGGTGSGKTTLLNVLSGFIPGSERIVTIEDAAELALRQPHVVRLETRPPNIEGKGEVSQRALVRNALRMRPDRIILGEVRGAEALDMLQAMNTGHEGSLATIHSNTARDALARLENMVGMANVNLTPRATRQQICSAVTVVMQVSRLTDGARKLVSLQEVTGMEGDIIAMHEIFRFEQTGVDADGKVQGHFCATGVRPRFTERLRMFGAPVPDTVFDPDRIYE</sequence>
<evidence type="ECO:0000313" key="4">
    <source>
        <dbReference type="Proteomes" id="UP000279594"/>
    </source>
</evidence>